<dbReference type="PROSITE" id="PS51257">
    <property type="entry name" value="PROKAR_LIPOPROTEIN"/>
    <property type="match status" value="1"/>
</dbReference>
<dbReference type="STRING" id="407022.SAMN05661044_04177"/>
<reference evidence="3" key="1">
    <citation type="submission" date="2016-10" db="EMBL/GenBank/DDBJ databases">
        <authorList>
            <person name="Varghese N."/>
            <person name="Submissions S."/>
        </authorList>
    </citation>
    <scope>NUCLEOTIDE SEQUENCE [LARGE SCALE GENOMIC DNA]</scope>
    <source>
        <strain evidence="3">DSM 18733</strain>
    </source>
</reference>
<dbReference type="OrthoDB" id="1466062at2"/>
<organism evidence="2 3">
    <name type="scientific">Olivibacter domesticus</name>
    <name type="common">Pseudosphingobacterium domesticum</name>
    <dbReference type="NCBI Taxonomy" id="407022"/>
    <lineage>
        <taxon>Bacteria</taxon>
        <taxon>Pseudomonadati</taxon>
        <taxon>Bacteroidota</taxon>
        <taxon>Sphingobacteriia</taxon>
        <taxon>Sphingobacteriales</taxon>
        <taxon>Sphingobacteriaceae</taxon>
        <taxon>Olivibacter</taxon>
    </lineage>
</organism>
<proteinExistence type="predicted"/>
<dbReference type="Pfam" id="PF14092">
    <property type="entry name" value="DUF4270"/>
    <property type="match status" value="1"/>
</dbReference>
<evidence type="ECO:0000313" key="2">
    <source>
        <dbReference type="EMBL" id="SEM08329.1"/>
    </source>
</evidence>
<gene>
    <name evidence="2" type="ORF">SAMN05661044_04177</name>
</gene>
<evidence type="ECO:0000256" key="1">
    <source>
        <dbReference type="SAM" id="MobiDB-lite"/>
    </source>
</evidence>
<dbReference type="RefSeq" id="WP_093328410.1">
    <property type="nucleotide sequence ID" value="NZ_FOAF01000007.1"/>
</dbReference>
<name>A0A1H7VHF6_OLID1</name>
<sequence length="501" mass="54721">MKYHTRDLLTLLISLFILSSCKNPSGIGLDQNPGDSFYGTLNDTLTLHTTTVRDDSARSINQIGNSNTNIPLIQINQLPFGYVKDDVLGETQANVALAVDRPSSGDIRLPENAQIDSAVLVVKYGDSFVGDTLSSKFFVELKQLDETYNSNTVYYSSKNWPVKNEQIGSAQIGRFNLKDSITITMRGSDGKDSIAKVGPQLRIRLNNAFVGSLLAHSLDSSTVNTSAGFREHVKGFYLTTNTGSQQGIGGISTLAMANSDGTTPNGLLVTYRVTDSEGKTDTLTKSFPIPVTSSQSSSATSFMSASVNRTFSAAVQSQLANQTANHTTVYAQSMGGLRTQISFPYLDQLKGKKIAINKAELVVYVDEENLGTTSAPAPRLTLYRKDVAGRNQPIPDGDSRPRPDLRSQYTIVGPLALGGYYNKDNKRYVFNMTSFVQDVILGKVQNSAVYISPANANNTSIPFWADITTPTRTILKGFNREEATQKVENRTKLNIYYTELE</sequence>
<protein>
    <recommendedName>
        <fullName evidence="4">DUF4270 domain-containing protein</fullName>
    </recommendedName>
</protein>
<keyword evidence="3" id="KW-1185">Reference proteome</keyword>
<evidence type="ECO:0000313" key="3">
    <source>
        <dbReference type="Proteomes" id="UP000199421"/>
    </source>
</evidence>
<accession>A0A1H7VHF6</accession>
<evidence type="ECO:0008006" key="4">
    <source>
        <dbReference type="Google" id="ProtNLM"/>
    </source>
</evidence>
<feature type="region of interest" description="Disordered" evidence="1">
    <location>
        <begin position="386"/>
        <end position="405"/>
    </location>
</feature>
<dbReference type="Proteomes" id="UP000199421">
    <property type="component" value="Unassembled WGS sequence"/>
</dbReference>
<dbReference type="InterPro" id="IPR025366">
    <property type="entry name" value="DUF4270"/>
</dbReference>
<dbReference type="AlphaFoldDB" id="A0A1H7VHF6"/>
<dbReference type="EMBL" id="FOAF01000007">
    <property type="protein sequence ID" value="SEM08329.1"/>
    <property type="molecule type" value="Genomic_DNA"/>
</dbReference>